<dbReference type="Proteomes" id="UP000220078">
    <property type="component" value="Unassembled WGS sequence"/>
</dbReference>
<dbReference type="PANTHER" id="PTHR43236:SF1">
    <property type="entry name" value="BLL7220 PROTEIN"/>
    <property type="match status" value="1"/>
</dbReference>
<evidence type="ECO:0000259" key="2">
    <source>
        <dbReference type="PROSITE" id="PS50943"/>
    </source>
</evidence>
<dbReference type="Pfam" id="PF01381">
    <property type="entry name" value="HTH_3"/>
    <property type="match status" value="1"/>
</dbReference>
<feature type="domain" description="HTH cro/C1-type" evidence="2">
    <location>
        <begin position="7"/>
        <end position="61"/>
    </location>
</feature>
<organism evidence="3 4">
    <name type="scientific">Bacillus toyonensis</name>
    <dbReference type="NCBI Taxonomy" id="155322"/>
    <lineage>
        <taxon>Bacteria</taxon>
        <taxon>Bacillati</taxon>
        <taxon>Bacillota</taxon>
        <taxon>Bacilli</taxon>
        <taxon>Bacillales</taxon>
        <taxon>Bacillaceae</taxon>
        <taxon>Bacillus</taxon>
        <taxon>Bacillus cereus group</taxon>
    </lineage>
</organism>
<dbReference type="CDD" id="cd00093">
    <property type="entry name" value="HTH_XRE"/>
    <property type="match status" value="1"/>
</dbReference>
<proteinExistence type="inferred from homology"/>
<gene>
    <name evidence="3" type="ORF">CN551_30845</name>
</gene>
<sequence length="394" mass="46347">MFVGEKLTNIRLLYGLSRQDLASKLGVTEQSIWQYENGYTSPSLEKINELKNMFHLKGKYFYTNDELPDVVNENNIAYRSASNAPHKRREEKIFMNNIDRILTHMEQFLNYPKSIIVELRNYSISQKNEQDFNEENREKVIEQIAFKARQAFGLNEDNNENLIFLLEKKGIFIIEKMLGNNIDGYSSWTNYNRPYIVLGNVKKSSVRRNFDVAHELGHLLLHHQMDIGELSTSQYNEIEQEAHLFAASFLMPKEEFIGDLQCISKISNPNHYIELKRKWKVSLAAMGHRAYSLGMMSYQQYRYFNVLLHRYGYKLKEPLDSEIPIVRPGKIRSIFQYVLDKKIITVEQLLVKLQCEIELLTYLFNIEVSFFEKYIEKNTDNSLAFIREIKEANG</sequence>
<reference evidence="3 4" key="1">
    <citation type="submission" date="2017-09" db="EMBL/GenBank/DDBJ databases">
        <title>Large-scale bioinformatics analysis of Bacillus genomes uncovers conserved roles of natural products in bacterial physiology.</title>
        <authorList>
            <consortium name="Agbiome Team Llc"/>
            <person name="Bleich R.M."/>
            <person name="Kirk G.J."/>
            <person name="Santa Maria K.C."/>
            <person name="Allen S.E."/>
            <person name="Farag S."/>
            <person name="Shank E.A."/>
            <person name="Bowers A."/>
        </authorList>
    </citation>
    <scope>NUCLEOTIDE SEQUENCE [LARGE SCALE GENOMIC DNA]</scope>
    <source>
        <strain evidence="3 4">AFS027629</strain>
    </source>
</reference>
<dbReference type="SMART" id="SM00530">
    <property type="entry name" value="HTH_XRE"/>
    <property type="match status" value="1"/>
</dbReference>
<protein>
    <submittedName>
        <fullName evidence="3">Transcriptional regulator</fullName>
    </submittedName>
</protein>
<dbReference type="InterPro" id="IPR052345">
    <property type="entry name" value="Rad_response_metalloprotease"/>
</dbReference>
<dbReference type="SUPFAM" id="SSF47413">
    <property type="entry name" value="lambda repressor-like DNA-binding domains"/>
    <property type="match status" value="1"/>
</dbReference>
<dbReference type="PANTHER" id="PTHR43236">
    <property type="entry name" value="ANTITOXIN HIGA1"/>
    <property type="match status" value="1"/>
</dbReference>
<dbReference type="Gene3D" id="1.10.10.2910">
    <property type="match status" value="1"/>
</dbReference>
<dbReference type="AlphaFoldDB" id="A0AB36SVW0"/>
<dbReference type="GO" id="GO:0003677">
    <property type="term" value="F:DNA binding"/>
    <property type="evidence" value="ECO:0007669"/>
    <property type="project" value="InterPro"/>
</dbReference>
<evidence type="ECO:0000313" key="4">
    <source>
        <dbReference type="Proteomes" id="UP000220078"/>
    </source>
</evidence>
<dbReference type="Pfam" id="PF06114">
    <property type="entry name" value="Peptidase_M78"/>
    <property type="match status" value="1"/>
</dbReference>
<dbReference type="RefSeq" id="WP_098126792.1">
    <property type="nucleotide sequence ID" value="NZ_NUAP01000085.1"/>
</dbReference>
<dbReference type="Gene3D" id="1.10.260.40">
    <property type="entry name" value="lambda repressor-like DNA-binding domains"/>
    <property type="match status" value="1"/>
</dbReference>
<dbReference type="EMBL" id="NUAP01000085">
    <property type="protein sequence ID" value="PEN81632.1"/>
    <property type="molecule type" value="Genomic_DNA"/>
</dbReference>
<comment type="caution">
    <text evidence="3">The sequence shown here is derived from an EMBL/GenBank/DDBJ whole genome shotgun (WGS) entry which is preliminary data.</text>
</comment>
<name>A0AB36SVW0_9BACI</name>
<dbReference type="InterPro" id="IPR010982">
    <property type="entry name" value="Lambda_DNA-bd_dom_sf"/>
</dbReference>
<dbReference type="PROSITE" id="PS50943">
    <property type="entry name" value="HTH_CROC1"/>
    <property type="match status" value="1"/>
</dbReference>
<evidence type="ECO:0000313" key="3">
    <source>
        <dbReference type="EMBL" id="PEN81632.1"/>
    </source>
</evidence>
<dbReference type="InterPro" id="IPR001387">
    <property type="entry name" value="Cro/C1-type_HTH"/>
</dbReference>
<accession>A0AB36SVW0</accession>
<dbReference type="InterPro" id="IPR010359">
    <property type="entry name" value="IrrE_HExxH"/>
</dbReference>
<comment type="similarity">
    <text evidence="1">Belongs to the short-chain fatty acyl-CoA assimilation regulator (ScfR) family.</text>
</comment>
<evidence type="ECO:0000256" key="1">
    <source>
        <dbReference type="ARBA" id="ARBA00007227"/>
    </source>
</evidence>